<keyword evidence="3" id="KW-1185">Reference proteome</keyword>
<keyword evidence="1" id="KW-0472">Membrane</keyword>
<evidence type="ECO:0008006" key="4">
    <source>
        <dbReference type="Google" id="ProtNLM"/>
    </source>
</evidence>
<gene>
    <name evidence="2" type="ORF">WN51_14624</name>
</gene>
<protein>
    <recommendedName>
        <fullName evidence="4">RNase H type-1 domain-containing protein</fullName>
    </recommendedName>
</protein>
<accession>A0A0M8ZXU4</accession>
<dbReference type="Proteomes" id="UP000053105">
    <property type="component" value="Unassembled WGS sequence"/>
</dbReference>
<reference evidence="2 3" key="1">
    <citation type="submission" date="2015-07" db="EMBL/GenBank/DDBJ databases">
        <title>The genome of Melipona quadrifasciata.</title>
        <authorList>
            <person name="Pan H."/>
            <person name="Kapheim K."/>
        </authorList>
    </citation>
    <scope>NUCLEOTIDE SEQUENCE [LARGE SCALE GENOMIC DNA]</scope>
    <source>
        <strain evidence="2">0111107301</strain>
        <tissue evidence="2">Whole body</tissue>
    </source>
</reference>
<sequence>MQYKIIFGKDKFRTVKLEVLNFKMRPIRSLKQRSTDERDMRTCDQKNELISTIQLNHDRFNVQATVIWIPAHQGIEGNEKAQQHEKSEHLHLLTNTNTFQFSYIFARVHIALGLIPGVLVIRWLLVVNSTLSKHTWKWKDSSINGTYVRLGEKDSGMKLDKVERERSGVHEFTERVLEIYIDSLIARQANNSMYIQGVSDLNGQIWPKLSSGYPVHDPIFCISGRTRYMIRQKYALTLNVAIAQCLKYVERSSKHDLGSDKTKDL</sequence>
<dbReference type="OrthoDB" id="6774133at2759"/>
<name>A0A0M8ZXU4_9HYME</name>
<evidence type="ECO:0000313" key="2">
    <source>
        <dbReference type="EMBL" id="KOX73137.1"/>
    </source>
</evidence>
<keyword evidence="1" id="KW-1133">Transmembrane helix</keyword>
<feature type="transmembrane region" description="Helical" evidence="1">
    <location>
        <begin position="104"/>
        <end position="125"/>
    </location>
</feature>
<evidence type="ECO:0000313" key="3">
    <source>
        <dbReference type="Proteomes" id="UP000053105"/>
    </source>
</evidence>
<organism evidence="2 3">
    <name type="scientific">Melipona quadrifasciata</name>
    <dbReference type="NCBI Taxonomy" id="166423"/>
    <lineage>
        <taxon>Eukaryota</taxon>
        <taxon>Metazoa</taxon>
        <taxon>Ecdysozoa</taxon>
        <taxon>Arthropoda</taxon>
        <taxon>Hexapoda</taxon>
        <taxon>Insecta</taxon>
        <taxon>Pterygota</taxon>
        <taxon>Neoptera</taxon>
        <taxon>Endopterygota</taxon>
        <taxon>Hymenoptera</taxon>
        <taxon>Apocrita</taxon>
        <taxon>Aculeata</taxon>
        <taxon>Apoidea</taxon>
        <taxon>Anthophila</taxon>
        <taxon>Apidae</taxon>
        <taxon>Melipona</taxon>
    </lineage>
</organism>
<dbReference type="AlphaFoldDB" id="A0A0M8ZXU4"/>
<proteinExistence type="predicted"/>
<dbReference type="EMBL" id="KQ435803">
    <property type="protein sequence ID" value="KOX73137.1"/>
    <property type="molecule type" value="Genomic_DNA"/>
</dbReference>
<evidence type="ECO:0000256" key="1">
    <source>
        <dbReference type="SAM" id="Phobius"/>
    </source>
</evidence>
<keyword evidence="1" id="KW-0812">Transmembrane</keyword>